<evidence type="ECO:0000256" key="3">
    <source>
        <dbReference type="ARBA" id="ARBA00022552"/>
    </source>
</evidence>
<evidence type="ECO:0000259" key="8">
    <source>
        <dbReference type="PROSITE" id="PS50126"/>
    </source>
</evidence>
<comment type="subcellular location">
    <subcellularLocation>
        <location evidence="2">Nucleus</location>
        <location evidence="2">Nucleolus</location>
    </subcellularLocation>
</comment>
<proteinExistence type="predicted"/>
<dbReference type="PANTHER" id="PTHR23270:SF10">
    <property type="entry name" value="PROTEIN RRP5 HOMOLOG"/>
    <property type="match status" value="1"/>
</dbReference>
<feature type="domain" description="S1 motif" evidence="8">
    <location>
        <begin position="152"/>
        <end position="255"/>
    </location>
</feature>
<feature type="compositionally biased region" description="Acidic residues" evidence="7">
    <location>
        <begin position="1409"/>
        <end position="1442"/>
    </location>
</feature>
<organism evidence="9 10">
    <name type="scientific">Cladophialophora chaetospira</name>
    <dbReference type="NCBI Taxonomy" id="386627"/>
    <lineage>
        <taxon>Eukaryota</taxon>
        <taxon>Fungi</taxon>
        <taxon>Dikarya</taxon>
        <taxon>Ascomycota</taxon>
        <taxon>Pezizomycotina</taxon>
        <taxon>Eurotiomycetes</taxon>
        <taxon>Chaetothyriomycetidae</taxon>
        <taxon>Chaetothyriales</taxon>
        <taxon>Herpotrichiellaceae</taxon>
        <taxon>Cladophialophora</taxon>
    </lineage>
</organism>
<dbReference type="Pfam" id="PF00575">
    <property type="entry name" value="S1"/>
    <property type="match status" value="4"/>
</dbReference>
<dbReference type="InterPro" id="IPR019734">
    <property type="entry name" value="TPR_rpt"/>
</dbReference>
<dbReference type="CDD" id="cd05707">
    <property type="entry name" value="S1_Rrp5_repeat_sc11"/>
    <property type="match status" value="1"/>
</dbReference>
<dbReference type="CDD" id="cd05698">
    <property type="entry name" value="S1_Rrp5_repeat_hs6_sc5"/>
    <property type="match status" value="1"/>
</dbReference>
<feature type="repeat" description="TPR" evidence="6">
    <location>
        <begin position="1621"/>
        <end position="1654"/>
    </location>
</feature>
<dbReference type="Proteomes" id="UP001172673">
    <property type="component" value="Unassembled WGS sequence"/>
</dbReference>
<dbReference type="SUPFAM" id="SSF48452">
    <property type="entry name" value="TPR-like"/>
    <property type="match status" value="2"/>
</dbReference>
<feature type="domain" description="S1 motif" evidence="8">
    <location>
        <begin position="1220"/>
        <end position="1289"/>
    </location>
</feature>
<dbReference type="SMART" id="SM00386">
    <property type="entry name" value="HAT"/>
    <property type="match status" value="7"/>
</dbReference>
<feature type="domain" description="S1 motif" evidence="8">
    <location>
        <begin position="1309"/>
        <end position="1380"/>
    </location>
</feature>
<keyword evidence="10" id="KW-1185">Reference proteome</keyword>
<dbReference type="CDD" id="cd05703">
    <property type="entry name" value="S1_Rrp5_repeat_hs12_sc9"/>
    <property type="match status" value="1"/>
</dbReference>
<dbReference type="FunFam" id="2.40.50.140:FF:000279">
    <property type="entry name" value="rRNA biogenesis protein rrp5"/>
    <property type="match status" value="1"/>
</dbReference>
<dbReference type="FunFam" id="2.40.50.140:FF:000155">
    <property type="entry name" value="rRNA biogenesis protein RRP5"/>
    <property type="match status" value="1"/>
</dbReference>
<keyword evidence="3" id="KW-0698">rRNA processing</keyword>
<dbReference type="InterPro" id="IPR011990">
    <property type="entry name" value="TPR-like_helical_dom_sf"/>
</dbReference>
<protein>
    <submittedName>
        <fullName evidence="9">rRNA biogenesis protein rrp5</fullName>
    </submittedName>
</protein>
<dbReference type="CDD" id="cd05706">
    <property type="entry name" value="S1_Rrp5_repeat_sc10"/>
    <property type="match status" value="1"/>
</dbReference>
<evidence type="ECO:0000313" key="9">
    <source>
        <dbReference type="EMBL" id="KAJ9604475.1"/>
    </source>
</evidence>
<dbReference type="InterPro" id="IPR003029">
    <property type="entry name" value="S1_domain"/>
</dbReference>
<feature type="compositionally biased region" description="Basic and acidic residues" evidence="7">
    <location>
        <begin position="65"/>
        <end position="86"/>
    </location>
</feature>
<feature type="compositionally biased region" description="Polar residues" evidence="7">
    <location>
        <begin position="1484"/>
        <end position="1494"/>
    </location>
</feature>
<feature type="region of interest" description="Disordered" evidence="7">
    <location>
        <begin position="1387"/>
        <end position="1442"/>
    </location>
</feature>
<dbReference type="FunFam" id="2.40.50.140:FF:000103">
    <property type="entry name" value="protein RRP5 homolog"/>
    <property type="match status" value="2"/>
</dbReference>
<evidence type="ECO:0000256" key="7">
    <source>
        <dbReference type="SAM" id="MobiDB-lite"/>
    </source>
</evidence>
<dbReference type="InterPro" id="IPR057301">
    <property type="entry name" value="Rrp5_OB_4th"/>
</dbReference>
<feature type="domain" description="S1 motif" evidence="8">
    <location>
        <begin position="931"/>
        <end position="1007"/>
    </location>
</feature>
<feature type="compositionally biased region" description="Acidic residues" evidence="7">
    <location>
        <begin position="1387"/>
        <end position="1398"/>
    </location>
</feature>
<gene>
    <name evidence="9" type="primary">RRP5</name>
    <name evidence="9" type="ORF">H2200_011311</name>
</gene>
<dbReference type="EMBL" id="JAPDRK010000019">
    <property type="protein sequence ID" value="KAJ9604475.1"/>
    <property type="molecule type" value="Genomic_DNA"/>
</dbReference>
<dbReference type="CDD" id="cd05702">
    <property type="entry name" value="S1_Rrp5_repeat_hs11_sc8"/>
    <property type="match status" value="1"/>
</dbReference>
<dbReference type="Pfam" id="PF24685">
    <property type="entry name" value="OB_RRP5_4th"/>
    <property type="match status" value="1"/>
</dbReference>
<dbReference type="CDD" id="cd05697">
    <property type="entry name" value="S1_Rrp5_repeat_hs5"/>
    <property type="match status" value="1"/>
</dbReference>
<keyword evidence="4" id="KW-0677">Repeat</keyword>
<evidence type="ECO:0000256" key="6">
    <source>
        <dbReference type="PROSITE-ProRule" id="PRU00339"/>
    </source>
</evidence>
<reference evidence="9" key="1">
    <citation type="submission" date="2022-10" db="EMBL/GenBank/DDBJ databases">
        <title>Culturing micro-colonial fungi from biological soil crusts in the Mojave desert and describing Neophaeococcomyces mojavensis, and introducing the new genera and species Taxawa tesnikishii.</title>
        <authorList>
            <person name="Kurbessoian T."/>
            <person name="Stajich J.E."/>
        </authorList>
    </citation>
    <scope>NUCLEOTIDE SEQUENCE</scope>
    <source>
        <strain evidence="9">TK_41</strain>
    </source>
</reference>
<evidence type="ECO:0000256" key="1">
    <source>
        <dbReference type="ARBA" id="ARBA00002863"/>
    </source>
</evidence>
<sequence length="1805" mass="198334">MASAKRKSDAPSTKQPNKRPKTDSSSTTDAPAKQENKQPKTKAASLLTKEQPAFPRGGASLLTPLERKQIRAKAARDADREQKPTEDLFGAAKGTIDTDSDNAESVETEAQGQDKKKDRKRTKGKKQYKSAEAVTKAELQIGGLSYKRTTTGSLILGQITSISPRALTVALPNNLVGYVPLTAISPQLSQKIESLLDEDQDKDSQSDEDEEKDDDIDLKSYFRFGQYLRVAVTSTEQDRPGANTSARKRIELSVEPALTNIGIDRSNLATGATVQVSVNSVEDHGLVVELALEDDKIRGFVPRKQLPDGVSLSDIKIGAVLLCHVLETSSNNKVVKLSADFSKASTLKTAPAVDTFLPGTKAEILLDNVTEAGLAGKIMGLLDVTADVLHSGSFQDREAFRAKFQIGKKVSGRLICNFPLSENKRLGFSVLDNVLDLSSPAESIDEQSEKLALSSIVKSASVISVEPGLGVYLRLDEHNIGFAHVSRLSDKKLDAISEVSGSFKLGSEHKTRVLEYNPVDNLYIVSLQKSILQQPFLRFEDVPLGAVVQGTIEKLVIGANGVTGLLVTLADGVTGFVPKTHMSDVNLDHPEKKFREGQTVTARVLSCDPSRRRLRLTLKKALVNSDQKAWLRFDDVEVGNSTVGTLAKVDPLGAVVRFYGPVKGFLPVSEMSEAYIKDARDHFRVGQVVSVNALSVDAAEKRMTLSCRDITKSNASIESSLSRLLPGTITNGIVFEKSENDILLRLEENDAIARLTLDHIADGSLKKRQSAFGKIRVNQKLESILILQVQTKRRLVLVSNKQSLVGATRAGTFLKSYEQLQPGAIVTGYVKNITEDGVFVGFAAGISGLINKTQVPVENEDAENFSMTELQPVTAKILNIDYKGATPRFWLTMREVARTRDPEVPPTGPASFDLDEPVDGNLTTVTDFSVGMKTKARVISVKETQINVELAKDVQGRIDVSEVFDDWKAIKDRKRPLRPFYAQLELTVRVLGAHDTRNHRFLPLTHRKGKNTVFELTCKPSSIASEKLPQLTLQGMTVGSAHLAFINNISDEAVWVNISPSVRGRIRAIDLSDDLSLATNIFQNFPLGSALRVRVLAVDAEKGHLDLTARSDGTASSLTFANITQGLVLPGRVTKITDHNVIVQLGEQVAGSVELLDMADDYNEANPAKYHKNDVLRVCVVSVDVPNKKVSLSTRPSKVLSSSMKVVDREITTSSQVVVNDIVRGFIKNVSDKGIFVALGRSVTSYVRVSNLSDSYIKEWKDSFQRDQLVKGRIIMVDEAAGNIQMSLKESALKSDYKVPLTFNDLKVGDVVTGKVVNVEPFGVFVLLDNSEKIRGLCHRSEIAEQRVEDASKLFNVGDKVKAKVLKLDAPNRKVNFGMKASYFGDTTEEAESEDDSDKEGSAEGGAALDDDLEGDNDDSEENDSDAATGDDDGQDQEDDDSDMLDIQLRQDLNDTEDEEDIAPSSVEPSKSAGLSVGGFDWTGLSTTPLSSSKRPVEASDSEAETPKKKKSKKHRAAIEVDHTGDLDVNNLQSPDDFERLLVAEPDSSNLWLRYMAFHLNLGDVDAVRALGERALRTIGLGLEEEKLDVWIALLNLEVAHGDDDTVESTFKRALEVNDPQEIYTRLASIYISSGKFDKADDLFQTMLKKFAQDPKVWVNYASSLMDKGPASGPEKARALLPRALQTLPKFTHFETTLSFALLEFKSKTGLAERGRTIFEGLISSFPKKLDLFNVLLDLEIDVTKDDEQVRAVFERVFGLKLKAKQARSFFKKWERFEQKRGDERRVEEVRAKAAEWVRKNAKTE</sequence>
<keyword evidence="6" id="KW-0802">TPR repeat</keyword>
<feature type="domain" description="S1 motif" evidence="8">
    <location>
        <begin position="454"/>
        <end position="528"/>
    </location>
</feature>
<dbReference type="CDD" id="cd05708">
    <property type="entry name" value="S1_Rrp5_repeat_sc12"/>
    <property type="match status" value="1"/>
</dbReference>
<evidence type="ECO:0000256" key="4">
    <source>
        <dbReference type="ARBA" id="ARBA00022737"/>
    </source>
</evidence>
<evidence type="ECO:0000256" key="5">
    <source>
        <dbReference type="ARBA" id="ARBA00023242"/>
    </source>
</evidence>
<dbReference type="FunFam" id="2.40.50.140:FF:000159">
    <property type="entry name" value="rRNA biogenesis protein rrp5"/>
    <property type="match status" value="1"/>
</dbReference>
<dbReference type="GO" id="GO:0032040">
    <property type="term" value="C:small-subunit processome"/>
    <property type="evidence" value="ECO:0007669"/>
    <property type="project" value="TreeGrafter"/>
</dbReference>
<name>A0AA39CDM2_9EURO</name>
<dbReference type="PROSITE" id="PS50126">
    <property type="entry name" value="S1"/>
    <property type="match status" value="11"/>
</dbReference>
<dbReference type="PANTHER" id="PTHR23270">
    <property type="entry name" value="PROGRAMMED CELL DEATH PROTEIN 11 PRE-RRNA PROCESSING PROTEIN RRP5"/>
    <property type="match status" value="1"/>
</dbReference>
<accession>A0AA39CDM2</accession>
<feature type="domain" description="S1 motif" evidence="8">
    <location>
        <begin position="639"/>
        <end position="708"/>
    </location>
</feature>
<dbReference type="SMART" id="SM00316">
    <property type="entry name" value="S1"/>
    <property type="match status" value="12"/>
</dbReference>
<dbReference type="Pfam" id="PF23459">
    <property type="entry name" value="S1_RRP5"/>
    <property type="match status" value="2"/>
</dbReference>
<dbReference type="PROSITE" id="PS50005">
    <property type="entry name" value="TPR"/>
    <property type="match status" value="1"/>
</dbReference>
<feature type="domain" description="S1 motif" evidence="8">
    <location>
        <begin position="271"/>
        <end position="340"/>
    </location>
</feature>
<evidence type="ECO:0000313" key="10">
    <source>
        <dbReference type="Proteomes" id="UP001172673"/>
    </source>
</evidence>
<dbReference type="InterPro" id="IPR012340">
    <property type="entry name" value="NA-bd_OB-fold"/>
</dbReference>
<feature type="region of interest" description="Disordered" evidence="7">
    <location>
        <begin position="1455"/>
        <end position="1517"/>
    </location>
</feature>
<comment type="caution">
    <text evidence="9">The sequence shown here is derived from an EMBL/GenBank/DDBJ whole genome shotgun (WGS) entry which is preliminary data.</text>
</comment>
<dbReference type="Gene3D" id="2.40.50.140">
    <property type="entry name" value="Nucleic acid-binding proteins"/>
    <property type="match status" value="10"/>
</dbReference>
<feature type="region of interest" description="Disordered" evidence="7">
    <location>
        <begin position="1"/>
        <end position="128"/>
    </location>
</feature>
<evidence type="ECO:0000256" key="2">
    <source>
        <dbReference type="ARBA" id="ARBA00004604"/>
    </source>
</evidence>
<dbReference type="SUPFAM" id="SSF50249">
    <property type="entry name" value="Nucleic acid-binding proteins"/>
    <property type="match status" value="11"/>
</dbReference>
<comment type="function">
    <text evidence="1">Component of the cleavage factor IA (CFIA) complex, which is involved in the endonucleolytic cleavage during polyadenylation-dependent pre-mRNA 3'-end formation.</text>
</comment>
<feature type="domain" description="S1 motif" evidence="8">
    <location>
        <begin position="1039"/>
        <end position="1110"/>
    </location>
</feature>
<dbReference type="GO" id="GO:0003723">
    <property type="term" value="F:RNA binding"/>
    <property type="evidence" value="ECO:0007669"/>
    <property type="project" value="TreeGrafter"/>
</dbReference>
<feature type="domain" description="S1 motif" evidence="8">
    <location>
        <begin position="823"/>
        <end position="894"/>
    </location>
</feature>
<dbReference type="InterPro" id="IPR045209">
    <property type="entry name" value="Rrp5"/>
</dbReference>
<dbReference type="InterPro" id="IPR003107">
    <property type="entry name" value="HAT"/>
</dbReference>
<feature type="domain" description="S1 motif" evidence="8">
    <location>
        <begin position="545"/>
        <end position="619"/>
    </location>
</feature>
<dbReference type="GO" id="GO:0006364">
    <property type="term" value="P:rRNA processing"/>
    <property type="evidence" value="ECO:0007669"/>
    <property type="project" value="UniProtKB-KW"/>
</dbReference>
<dbReference type="InterPro" id="IPR048058">
    <property type="entry name" value="Rrp5_S1_rpt_hs11_sc8"/>
</dbReference>
<dbReference type="Pfam" id="PF05843">
    <property type="entry name" value="Suf"/>
    <property type="match status" value="1"/>
</dbReference>
<dbReference type="CDD" id="cd05693">
    <property type="entry name" value="S1_Rrp5_repeat_hs1_sc1"/>
    <property type="match status" value="1"/>
</dbReference>
<feature type="compositionally biased region" description="Acidic residues" evidence="7">
    <location>
        <begin position="98"/>
        <end position="107"/>
    </location>
</feature>
<feature type="compositionally biased region" description="Basic residues" evidence="7">
    <location>
        <begin position="117"/>
        <end position="128"/>
    </location>
</feature>
<dbReference type="InterPro" id="IPR057302">
    <property type="entry name" value="Rrp5_S1"/>
</dbReference>
<feature type="domain" description="S1 motif" evidence="8">
    <location>
        <begin position="1126"/>
        <end position="1195"/>
    </location>
</feature>
<dbReference type="Gene3D" id="1.25.40.10">
    <property type="entry name" value="Tetratricopeptide repeat domain"/>
    <property type="match status" value="2"/>
</dbReference>
<dbReference type="InterPro" id="IPR008847">
    <property type="entry name" value="Suf"/>
</dbReference>
<keyword evidence="5" id="KW-0539">Nucleus</keyword>
<dbReference type="InterPro" id="IPR048059">
    <property type="entry name" value="Rrp5_S1_rpt_hs1_sc1"/>
</dbReference>